<dbReference type="EMBL" id="CAAALY010260920">
    <property type="protein sequence ID" value="VEL39341.1"/>
    <property type="molecule type" value="Genomic_DNA"/>
</dbReference>
<protein>
    <submittedName>
        <fullName evidence="1">Uncharacterized protein</fullName>
    </submittedName>
</protein>
<organism evidence="1 2">
    <name type="scientific">Protopolystoma xenopodis</name>
    <dbReference type="NCBI Taxonomy" id="117903"/>
    <lineage>
        <taxon>Eukaryota</taxon>
        <taxon>Metazoa</taxon>
        <taxon>Spiralia</taxon>
        <taxon>Lophotrochozoa</taxon>
        <taxon>Platyhelminthes</taxon>
        <taxon>Monogenea</taxon>
        <taxon>Polyopisthocotylea</taxon>
        <taxon>Polystomatidea</taxon>
        <taxon>Polystomatidae</taxon>
        <taxon>Protopolystoma</taxon>
    </lineage>
</organism>
<proteinExistence type="predicted"/>
<sequence>MAHAAKWSLSGTQRGPPAAHMFGGLQERCCIYDTIPFSQPFPLARLRLSNSIINETNYAFCQQSQQKISFAIVCLPYSLGGKAFDFPPTSPPFESRQGAADIKIWSSMGENGFSAA</sequence>
<dbReference type="AlphaFoldDB" id="A0A3S5AKQ0"/>
<evidence type="ECO:0000313" key="1">
    <source>
        <dbReference type="EMBL" id="VEL39341.1"/>
    </source>
</evidence>
<dbReference type="Proteomes" id="UP000784294">
    <property type="component" value="Unassembled WGS sequence"/>
</dbReference>
<comment type="caution">
    <text evidence="1">The sequence shown here is derived from an EMBL/GenBank/DDBJ whole genome shotgun (WGS) entry which is preliminary data.</text>
</comment>
<keyword evidence="2" id="KW-1185">Reference proteome</keyword>
<name>A0A3S5AKQ0_9PLAT</name>
<gene>
    <name evidence="1" type="ORF">PXEA_LOCUS32781</name>
</gene>
<reference evidence="1" key="1">
    <citation type="submission" date="2018-11" db="EMBL/GenBank/DDBJ databases">
        <authorList>
            <consortium name="Pathogen Informatics"/>
        </authorList>
    </citation>
    <scope>NUCLEOTIDE SEQUENCE</scope>
</reference>
<accession>A0A3S5AKQ0</accession>
<evidence type="ECO:0000313" key="2">
    <source>
        <dbReference type="Proteomes" id="UP000784294"/>
    </source>
</evidence>